<dbReference type="Pfam" id="PF13392">
    <property type="entry name" value="HNH_3"/>
    <property type="match status" value="1"/>
</dbReference>
<dbReference type="InterPro" id="IPR003615">
    <property type="entry name" value="HNH_nuc"/>
</dbReference>
<reference evidence="2 3" key="1">
    <citation type="submission" date="2018-09" db="EMBL/GenBank/DDBJ databases">
        <authorList>
            <person name="Rimple P.A."/>
            <person name="Stoner T.H."/>
            <person name="Garlena R.A."/>
            <person name="Russell D.A."/>
            <person name="Pope W.H."/>
            <person name="Jacobs-Sera D."/>
            <person name="Hatfull G.F."/>
        </authorList>
    </citation>
    <scope>NUCLEOTIDE SEQUENCE [LARGE SCALE GENOMIC DNA]</scope>
</reference>
<name>A0A3G2KIW5_9CAUD</name>
<dbReference type="InterPro" id="IPR044925">
    <property type="entry name" value="His-Me_finger_sf"/>
</dbReference>
<proteinExistence type="predicted"/>
<dbReference type="InterPro" id="IPR044930">
    <property type="entry name" value="Homing_endonuclease_His-Me"/>
</dbReference>
<organism evidence="2 3">
    <name type="scientific">Arthrobacter phage Richie</name>
    <dbReference type="NCBI Taxonomy" id="2419967"/>
    <lineage>
        <taxon>Viruses</taxon>
        <taxon>Duplodnaviria</taxon>
        <taxon>Heunggongvirae</taxon>
        <taxon>Uroviricota</taxon>
        <taxon>Caudoviricetes</taxon>
        <taxon>Richievirus</taxon>
        <taxon>Richievirus richie</taxon>
    </lineage>
</organism>
<dbReference type="SUPFAM" id="SSF54060">
    <property type="entry name" value="His-Me finger endonucleases"/>
    <property type="match status" value="1"/>
</dbReference>
<dbReference type="GO" id="GO:0004519">
    <property type="term" value="F:endonuclease activity"/>
    <property type="evidence" value="ECO:0007669"/>
    <property type="project" value="UniProtKB-KW"/>
</dbReference>
<dbReference type="Gene3D" id="3.90.75.10">
    <property type="entry name" value="Homing Intron 3 (I-ppo) Encoded Endonuclease, Chain A"/>
    <property type="match status" value="1"/>
</dbReference>
<evidence type="ECO:0000313" key="2">
    <source>
        <dbReference type="EMBL" id="AYN58921.1"/>
    </source>
</evidence>
<dbReference type="GeneID" id="77931685"/>
<evidence type="ECO:0000313" key="3">
    <source>
        <dbReference type="Proteomes" id="UP000269345"/>
    </source>
</evidence>
<evidence type="ECO:0000259" key="1">
    <source>
        <dbReference type="Pfam" id="PF13392"/>
    </source>
</evidence>
<dbReference type="RefSeq" id="YP_010655816.1">
    <property type="nucleotide sequence ID" value="NC_070831.1"/>
</dbReference>
<feature type="domain" description="HNH nuclease" evidence="1">
    <location>
        <begin position="65"/>
        <end position="108"/>
    </location>
</feature>
<gene>
    <name evidence="2" type="primary">96</name>
    <name evidence="2" type="ORF">PBI_RICHIE_96</name>
</gene>
<keyword evidence="3" id="KW-1185">Reference proteome</keyword>
<accession>A0A3G2KIW5</accession>
<keyword evidence="2" id="KW-0255">Endonuclease</keyword>
<dbReference type="Proteomes" id="UP000269345">
    <property type="component" value="Segment"/>
</dbReference>
<sequence>MRQQSGAVTDFQGVDVQNLTDRFVLTATEYLNYWAKLTKTDGCWNWTGASARGYGTFKAQGRWQGAHRIAYALVHGVITAGIQIDHVCHNRACVNPDHLRATTQTQNQENRQGATRSSFTGVRGVYVHKRSGKYATKVQHNKRTYHGGEYLTIEEAERAVIALRNQLHTHNDIDRRQA</sequence>
<keyword evidence="2" id="KW-0378">Hydrolase</keyword>
<dbReference type="EMBL" id="MH834625">
    <property type="protein sequence ID" value="AYN58921.1"/>
    <property type="molecule type" value="Genomic_DNA"/>
</dbReference>
<protein>
    <submittedName>
        <fullName evidence="2">HNH endonuclease</fullName>
    </submittedName>
</protein>
<dbReference type="KEGG" id="vg:77931685"/>
<keyword evidence="2" id="KW-0540">Nuclease</keyword>